<gene>
    <name evidence="1" type="ORF">QG37_04120</name>
</gene>
<protein>
    <submittedName>
        <fullName evidence="1">Uncharacterized protein</fullName>
    </submittedName>
</protein>
<accession>A0A0L0NXY8</accession>
<dbReference type="AlphaFoldDB" id="A0A0L0NXY8"/>
<dbReference type="Proteomes" id="UP000037122">
    <property type="component" value="Unassembled WGS sequence"/>
</dbReference>
<sequence length="48" mass="5651">MVKFINDEDEAQKYFDAFRNEQAANETEIFSERVSYELLRCIDSSLKG</sequence>
<evidence type="ECO:0000313" key="2">
    <source>
        <dbReference type="Proteomes" id="UP000037122"/>
    </source>
</evidence>
<comment type="caution">
    <text evidence="1">The sequence shown here is derived from an EMBL/GenBank/DDBJ whole genome shotgun (WGS) entry which is preliminary data.</text>
</comment>
<dbReference type="VEuPathDB" id="FungiDB:QG37_04120"/>
<dbReference type="EMBL" id="LGST01000027">
    <property type="protein sequence ID" value="KND99057.1"/>
    <property type="molecule type" value="Genomic_DNA"/>
</dbReference>
<name>A0A0L0NXY8_CANAR</name>
<proteinExistence type="predicted"/>
<evidence type="ECO:0000313" key="1">
    <source>
        <dbReference type="EMBL" id="KND99057.1"/>
    </source>
</evidence>
<reference evidence="2" key="1">
    <citation type="journal article" date="2015" name="BMC Genomics">
        <title>Draft genome of a commonly misdiagnosed multidrug resistant pathogen Candida auris.</title>
        <authorList>
            <person name="Chatterjee S."/>
            <person name="Alampalli S.V."/>
            <person name="Nageshan R.K."/>
            <person name="Chettiar S.T."/>
            <person name="Joshi S."/>
            <person name="Tatu U.S."/>
        </authorList>
    </citation>
    <scope>NUCLEOTIDE SEQUENCE [LARGE SCALE GENOMIC DNA]</scope>
    <source>
        <strain evidence="2">6684</strain>
    </source>
</reference>
<organism evidence="1 2">
    <name type="scientific">Candidozyma auris</name>
    <name type="common">Yeast</name>
    <name type="synonym">Candida auris</name>
    <dbReference type="NCBI Taxonomy" id="498019"/>
    <lineage>
        <taxon>Eukaryota</taxon>
        <taxon>Fungi</taxon>
        <taxon>Dikarya</taxon>
        <taxon>Ascomycota</taxon>
        <taxon>Saccharomycotina</taxon>
        <taxon>Pichiomycetes</taxon>
        <taxon>Metschnikowiaceae</taxon>
        <taxon>Candidozyma</taxon>
    </lineage>
</organism>